<dbReference type="SUPFAM" id="SSF53300">
    <property type="entry name" value="vWA-like"/>
    <property type="match status" value="1"/>
</dbReference>
<evidence type="ECO:0000313" key="2">
    <source>
        <dbReference type="EMBL" id="KAL3857780.1"/>
    </source>
</evidence>
<accession>A0ABD3V852</accession>
<organism evidence="2 3">
    <name type="scientific">Sinanodonta woodiana</name>
    <name type="common">Chinese pond mussel</name>
    <name type="synonym">Anodonta woodiana</name>
    <dbReference type="NCBI Taxonomy" id="1069815"/>
    <lineage>
        <taxon>Eukaryota</taxon>
        <taxon>Metazoa</taxon>
        <taxon>Spiralia</taxon>
        <taxon>Lophotrochozoa</taxon>
        <taxon>Mollusca</taxon>
        <taxon>Bivalvia</taxon>
        <taxon>Autobranchia</taxon>
        <taxon>Heteroconchia</taxon>
        <taxon>Palaeoheterodonta</taxon>
        <taxon>Unionida</taxon>
        <taxon>Unionoidea</taxon>
        <taxon>Unionidae</taxon>
        <taxon>Unioninae</taxon>
        <taxon>Sinanodonta</taxon>
    </lineage>
</organism>
<sequence length="623" mass="70291">MRGRGRGRRGGRGRGRSASGGRGRSGGRRGRGGRRGGAHSAPPRGTDSDAKDVAETEQKELDVEKNVKDFFVGNVSIEQHYKGQEQNRDRYAACMAVLEDSGVEIAQNARVRGLAAAWARHDHDLAGALLKNRKSFGMVEVLKALNLLDAGRQIRVLEKKMKRLQLSSGKVLPHTLGKLKSKIDNLNAIKPPFGSASGAVCKHVRNWVRTLTKEELEFYALHFPTGGWKKLADICHINPKKDFPNLEWFLPFCYGESAPEDHLVSRCRTLTQENINGLIKEFPIPYAHAKDHKTHLTEESKACIASYEKKLDTILWYYEDLMCEAADKVIMERIGKGEEIMLPCGKFLDRLLLMKIRRENINDRHYHYGVVQDVVTQRVVDESKAPFYKDLLPMAQKRINDISLTLESPIVIMGDASGSMEIAIKTSTIIAGILTAITSAELVFFNTMTRSPLFLPKTVEEVLQLAVDTTAGGGTTPAASLYPYFKDKKIIKTFIVVTDEEENGTIQHEEMESDKKTTYTYNFCQLYKRYHEEVYPAKLVFVSFLRNQHSEGTMVTLLKNEGFKPLQFKFEGNRPDLTKLDKLFGLLSAEHTSFEDELKQMEAEIKLKGLTQKFEEIASLRKD</sequence>
<feature type="compositionally biased region" description="Basic residues" evidence="1">
    <location>
        <begin position="25"/>
        <end position="37"/>
    </location>
</feature>
<protein>
    <submittedName>
        <fullName evidence="2">Uncharacterized protein</fullName>
    </submittedName>
</protein>
<dbReference type="Gene3D" id="3.40.50.410">
    <property type="entry name" value="von Willebrand factor, type A domain"/>
    <property type="match status" value="1"/>
</dbReference>
<feature type="region of interest" description="Disordered" evidence="1">
    <location>
        <begin position="1"/>
        <end position="59"/>
    </location>
</feature>
<evidence type="ECO:0000313" key="3">
    <source>
        <dbReference type="Proteomes" id="UP001634394"/>
    </source>
</evidence>
<comment type="caution">
    <text evidence="2">The sequence shown here is derived from an EMBL/GenBank/DDBJ whole genome shotgun (WGS) entry which is preliminary data.</text>
</comment>
<feature type="compositionally biased region" description="Basic residues" evidence="1">
    <location>
        <begin position="1"/>
        <end position="15"/>
    </location>
</feature>
<keyword evidence="3" id="KW-1185">Reference proteome</keyword>
<feature type="compositionally biased region" description="Basic and acidic residues" evidence="1">
    <location>
        <begin position="46"/>
        <end position="59"/>
    </location>
</feature>
<dbReference type="AlphaFoldDB" id="A0ABD3V852"/>
<reference evidence="2 3" key="1">
    <citation type="submission" date="2024-11" db="EMBL/GenBank/DDBJ databases">
        <title>Chromosome-level genome assembly of the freshwater bivalve Anodonta woodiana.</title>
        <authorList>
            <person name="Chen X."/>
        </authorList>
    </citation>
    <scope>NUCLEOTIDE SEQUENCE [LARGE SCALE GENOMIC DNA]</scope>
    <source>
        <strain evidence="2">MN2024</strain>
        <tissue evidence="2">Gills</tissue>
    </source>
</reference>
<dbReference type="EMBL" id="JBJQND010000013">
    <property type="protein sequence ID" value="KAL3857780.1"/>
    <property type="molecule type" value="Genomic_DNA"/>
</dbReference>
<evidence type="ECO:0000256" key="1">
    <source>
        <dbReference type="SAM" id="MobiDB-lite"/>
    </source>
</evidence>
<gene>
    <name evidence="2" type="ORF">ACJMK2_012416</name>
</gene>
<dbReference type="Proteomes" id="UP001634394">
    <property type="component" value="Unassembled WGS sequence"/>
</dbReference>
<dbReference type="InterPro" id="IPR036465">
    <property type="entry name" value="vWFA_dom_sf"/>
</dbReference>
<name>A0ABD3V852_SINWO</name>
<proteinExistence type="predicted"/>